<accession>A0A075BSM3</accession>
<protein>
    <submittedName>
        <fullName evidence="1">Uncharacterized protein</fullName>
    </submittedName>
</protein>
<name>A0A075BSM3_9CAUD</name>
<keyword evidence="2" id="KW-1185">Reference proteome</keyword>
<dbReference type="RefSeq" id="YP_009217757.1">
    <property type="nucleotide sequence ID" value="NC_029002.1"/>
</dbReference>
<gene>
    <name evidence="1" type="ORF">MaMVDC_73</name>
</gene>
<organism evidence="1 2">
    <name type="scientific">Microcystis phage MaMV-DC</name>
    <dbReference type="NCBI Taxonomy" id="1357715"/>
    <lineage>
        <taxon>Viruses</taxon>
        <taxon>Duplodnaviria</taxon>
        <taxon>Heunggongvirae</taxon>
        <taxon>Uroviricota</taxon>
        <taxon>Caudoviricetes</taxon>
        <taxon>Fukuivirus</taxon>
        <taxon>Fukuivirus MVDC</taxon>
    </lineage>
</organism>
<sequence length="311" mass="34273">MSLPVVGSRYGFATYGWRTAEVGGAYFNLADFLLFLDAIGISSTHRFVDNEQINIRFPEVDSDLIQLGDVNNNFNDGRYRVQIRYSNTIGQNPFFWSWLGHTYVTKTQLNDNRSTTAGAFGAETGYFYACGDSKGIAMFAINNTGLNTFSDRYSFHYFGYCDNPASVAYFGNNNSYPLDYISGYRGPGNTLGFRRMREMSLPALSPPGPVGSQSVAVIQSINCVTPTTGANISNLMFRDNGDTDYGTDYPLGIARPFLIYSPQDLAVNSLVRIINSDSPTPEDHFHIVVSPAFGNSGSILMPIITERISIA</sequence>
<evidence type="ECO:0000313" key="2">
    <source>
        <dbReference type="Proteomes" id="UP000028567"/>
    </source>
</evidence>
<reference evidence="1 2" key="1">
    <citation type="submission" date="2013-07" db="EMBL/GenBank/DDBJ databases">
        <title>Sequencing and analysis of the complete genome of Microcystis aeruginosa phage MaMV-DC.</title>
        <authorList>
            <person name="Ou T."/>
            <person name="Li S.H."/>
            <person name="Zhang Q.Y."/>
        </authorList>
    </citation>
    <scope>NUCLEOTIDE SEQUENCE [LARGE SCALE GENOMIC DNA]</scope>
</reference>
<dbReference type="Proteomes" id="UP000028567">
    <property type="component" value="Segment"/>
</dbReference>
<dbReference type="EMBL" id="KF356199">
    <property type="protein sequence ID" value="AGR48638.1"/>
    <property type="molecule type" value="Genomic_DNA"/>
</dbReference>
<dbReference type="GeneID" id="26643251"/>
<evidence type="ECO:0000313" key="1">
    <source>
        <dbReference type="EMBL" id="AGR48638.1"/>
    </source>
</evidence>
<proteinExistence type="predicted"/>
<dbReference type="KEGG" id="vg:26643251"/>